<evidence type="ECO:0008006" key="3">
    <source>
        <dbReference type="Google" id="ProtNLM"/>
    </source>
</evidence>
<dbReference type="Proteomes" id="UP001501508">
    <property type="component" value="Unassembled WGS sequence"/>
</dbReference>
<sequence>MKPLTVIGLSLLFLAIESPAQIVDSLDERPLKIHHAEPLYMDLVRDIGARKGEREWNLGWGLEKNSRYSANSGFIEYEFAPLNRLGFEVEVPFTLYRSYLEEGQRETSAVPHNRIEGVKLATQYTFLVSDKHQLSMAAGYMHELVTHSFYTISQRHSLWKGHRMTPFLIIARKWGANIHSMLYTGPEFDLVNHGGPAEMYYQANLSMHYVLPHSGHFIGLEMNQETAKHFYSLVFRPQVKIKLADGLALGLVTGLPLHMNSGNSISFLTRLIYEPRHRTH</sequence>
<keyword evidence="2" id="KW-1185">Reference proteome</keyword>
<evidence type="ECO:0000313" key="1">
    <source>
        <dbReference type="EMBL" id="GAA4443351.1"/>
    </source>
</evidence>
<reference evidence="2" key="1">
    <citation type="journal article" date="2019" name="Int. J. Syst. Evol. Microbiol.">
        <title>The Global Catalogue of Microorganisms (GCM) 10K type strain sequencing project: providing services to taxonomists for standard genome sequencing and annotation.</title>
        <authorList>
            <consortium name="The Broad Institute Genomics Platform"/>
            <consortium name="The Broad Institute Genome Sequencing Center for Infectious Disease"/>
            <person name="Wu L."/>
            <person name="Ma J."/>
        </authorList>
    </citation>
    <scope>NUCLEOTIDE SEQUENCE [LARGE SCALE GENOMIC DNA]</scope>
    <source>
        <strain evidence="2">JCM 31920</strain>
    </source>
</reference>
<name>A0ABP8M2N1_9BACT</name>
<comment type="caution">
    <text evidence="1">The sequence shown here is derived from an EMBL/GenBank/DDBJ whole genome shotgun (WGS) entry which is preliminary data.</text>
</comment>
<accession>A0ABP8M2N1</accession>
<gene>
    <name evidence="1" type="ORF">GCM10023091_31780</name>
</gene>
<proteinExistence type="predicted"/>
<dbReference type="RefSeq" id="WP_345030991.1">
    <property type="nucleotide sequence ID" value="NZ_BAABEY010000029.1"/>
</dbReference>
<dbReference type="InterPro" id="IPR048131">
    <property type="entry name" value="HAEPLYID-like"/>
</dbReference>
<evidence type="ECO:0000313" key="2">
    <source>
        <dbReference type="Proteomes" id="UP001501508"/>
    </source>
</evidence>
<dbReference type="EMBL" id="BAABEY010000029">
    <property type="protein sequence ID" value="GAA4443351.1"/>
    <property type="molecule type" value="Genomic_DNA"/>
</dbReference>
<protein>
    <recommendedName>
        <fullName evidence="3">Phosphoribosylformylglycinamidine synthase</fullName>
    </recommendedName>
</protein>
<dbReference type="NCBIfam" id="NF041634">
    <property type="entry name" value="HAEPLYID"/>
    <property type="match status" value="1"/>
</dbReference>
<organism evidence="1 2">
    <name type="scientific">Ravibacter arvi</name>
    <dbReference type="NCBI Taxonomy" id="2051041"/>
    <lineage>
        <taxon>Bacteria</taxon>
        <taxon>Pseudomonadati</taxon>
        <taxon>Bacteroidota</taxon>
        <taxon>Cytophagia</taxon>
        <taxon>Cytophagales</taxon>
        <taxon>Spirosomataceae</taxon>
        <taxon>Ravibacter</taxon>
    </lineage>
</organism>